<feature type="transmembrane region" description="Helical" evidence="16">
    <location>
        <begin position="50"/>
        <end position="70"/>
    </location>
</feature>
<keyword evidence="5" id="KW-0808">Transferase</keyword>
<evidence type="ECO:0000256" key="12">
    <source>
        <dbReference type="ARBA" id="ARBA00023136"/>
    </source>
</evidence>
<feature type="compositionally biased region" description="Polar residues" evidence="15">
    <location>
        <begin position="236"/>
        <end position="249"/>
    </location>
</feature>
<evidence type="ECO:0000256" key="3">
    <source>
        <dbReference type="ARBA" id="ARBA00004906"/>
    </source>
</evidence>
<dbReference type="GO" id="GO:0016020">
    <property type="term" value="C:membrane"/>
    <property type="evidence" value="ECO:0007669"/>
    <property type="project" value="UniProtKB-SubCell"/>
</dbReference>
<evidence type="ECO:0000256" key="15">
    <source>
        <dbReference type="SAM" id="MobiDB-lite"/>
    </source>
</evidence>
<dbReference type="PANTHER" id="PTHR14155:SF627">
    <property type="entry name" value="OS06G0192800 PROTEIN"/>
    <property type="match status" value="1"/>
</dbReference>
<evidence type="ECO:0000313" key="19">
    <source>
        <dbReference type="Proteomes" id="UP000825935"/>
    </source>
</evidence>
<evidence type="ECO:0000256" key="1">
    <source>
        <dbReference type="ARBA" id="ARBA00000900"/>
    </source>
</evidence>
<name>A0A8T2UF84_CERRI</name>
<evidence type="ECO:0000256" key="11">
    <source>
        <dbReference type="ARBA" id="ARBA00022989"/>
    </source>
</evidence>
<sequence>MDDYTQQSTRRLLQETAAGLLASSPSFSTNNDDQQDPTDAINFKLSPATVIIFAALIMAFFFMALFSVCFGRRCSSADDSVRAGGAADQSRPNGAPFQGVDPAFLEKLPLVVYSSSKKRGSNVDCVVCLVDFEEGETLCQLPKCKHVFHKDCIDMWLSSHTTCPLCRYSLISGSTRSFSWGSASRSLRLALARLGTEQGSGINTGPPTPMDDHARLQNEAELAYLHRHRSGRLPRSHSTGHSLVKQSKGISREATIAEEARSSASDSAAGGACLPIASVPLFRRSQSYAAAGGEAMSTYMGISNWMRGAGAMFKRTLSIKKVNAAAVSSSSAMDTVASFQRMDRAEC</sequence>
<keyword evidence="11 16" id="KW-1133">Transmembrane helix</keyword>
<feature type="domain" description="RING-type" evidence="17">
    <location>
        <begin position="125"/>
        <end position="167"/>
    </location>
</feature>
<proteinExistence type="inferred from homology"/>
<keyword evidence="10" id="KW-0862">Zinc</keyword>
<evidence type="ECO:0000256" key="6">
    <source>
        <dbReference type="ARBA" id="ARBA00022692"/>
    </source>
</evidence>
<keyword evidence="7" id="KW-0479">Metal-binding</keyword>
<evidence type="ECO:0000259" key="17">
    <source>
        <dbReference type="PROSITE" id="PS50089"/>
    </source>
</evidence>
<evidence type="ECO:0000256" key="5">
    <source>
        <dbReference type="ARBA" id="ARBA00022679"/>
    </source>
</evidence>
<evidence type="ECO:0000256" key="9">
    <source>
        <dbReference type="ARBA" id="ARBA00022786"/>
    </source>
</evidence>
<evidence type="ECO:0000256" key="4">
    <source>
        <dbReference type="ARBA" id="ARBA00012483"/>
    </source>
</evidence>
<dbReference type="SUPFAM" id="SSF57850">
    <property type="entry name" value="RING/U-box"/>
    <property type="match status" value="1"/>
</dbReference>
<dbReference type="Gene3D" id="3.30.40.10">
    <property type="entry name" value="Zinc/RING finger domain, C3HC4 (zinc finger)"/>
    <property type="match status" value="1"/>
</dbReference>
<dbReference type="InterPro" id="IPR001841">
    <property type="entry name" value="Znf_RING"/>
</dbReference>
<protein>
    <recommendedName>
        <fullName evidence="4">RING-type E3 ubiquitin transferase</fullName>
        <ecNumber evidence="4">2.3.2.27</ecNumber>
    </recommendedName>
</protein>
<evidence type="ECO:0000313" key="18">
    <source>
        <dbReference type="EMBL" id="KAH7433180.1"/>
    </source>
</evidence>
<dbReference type="OrthoDB" id="8062037at2759"/>
<organism evidence="18 19">
    <name type="scientific">Ceratopteris richardii</name>
    <name type="common">Triangle waterfern</name>
    <dbReference type="NCBI Taxonomy" id="49495"/>
    <lineage>
        <taxon>Eukaryota</taxon>
        <taxon>Viridiplantae</taxon>
        <taxon>Streptophyta</taxon>
        <taxon>Embryophyta</taxon>
        <taxon>Tracheophyta</taxon>
        <taxon>Polypodiopsida</taxon>
        <taxon>Polypodiidae</taxon>
        <taxon>Polypodiales</taxon>
        <taxon>Pteridineae</taxon>
        <taxon>Pteridaceae</taxon>
        <taxon>Parkerioideae</taxon>
        <taxon>Ceratopteris</taxon>
    </lineage>
</organism>
<evidence type="ECO:0000256" key="16">
    <source>
        <dbReference type="SAM" id="Phobius"/>
    </source>
</evidence>
<dbReference type="EMBL" id="CM035412">
    <property type="protein sequence ID" value="KAH7433180.1"/>
    <property type="molecule type" value="Genomic_DNA"/>
</dbReference>
<evidence type="ECO:0000256" key="7">
    <source>
        <dbReference type="ARBA" id="ARBA00022723"/>
    </source>
</evidence>
<dbReference type="FunFam" id="3.30.40.10:FF:000187">
    <property type="entry name" value="E3 ubiquitin-protein ligase ATL6"/>
    <property type="match status" value="1"/>
</dbReference>
<keyword evidence="6 16" id="KW-0812">Transmembrane</keyword>
<gene>
    <name evidence="18" type="ORF">KP509_07G057800</name>
</gene>
<dbReference type="OMA" id="STGHSMI"/>
<comment type="caution">
    <text evidence="18">The sequence shown here is derived from an EMBL/GenBank/DDBJ whole genome shotgun (WGS) entry which is preliminary data.</text>
</comment>
<dbReference type="PANTHER" id="PTHR14155">
    <property type="entry name" value="RING FINGER DOMAIN-CONTAINING"/>
    <property type="match status" value="1"/>
</dbReference>
<dbReference type="SMART" id="SM00184">
    <property type="entry name" value="RING"/>
    <property type="match status" value="1"/>
</dbReference>
<dbReference type="Pfam" id="PF13639">
    <property type="entry name" value="zf-RING_2"/>
    <property type="match status" value="1"/>
</dbReference>
<reference evidence="18" key="1">
    <citation type="submission" date="2021-08" db="EMBL/GenBank/DDBJ databases">
        <title>WGS assembly of Ceratopteris richardii.</title>
        <authorList>
            <person name="Marchant D.B."/>
            <person name="Chen G."/>
            <person name="Jenkins J."/>
            <person name="Shu S."/>
            <person name="Leebens-Mack J."/>
            <person name="Grimwood J."/>
            <person name="Schmutz J."/>
            <person name="Soltis P."/>
            <person name="Soltis D."/>
            <person name="Chen Z.-H."/>
        </authorList>
    </citation>
    <scope>NUCLEOTIDE SEQUENCE</scope>
    <source>
        <strain evidence="18">Whitten #5841</strain>
        <tissue evidence="18">Leaf</tissue>
    </source>
</reference>
<keyword evidence="12 16" id="KW-0472">Membrane</keyword>
<comment type="catalytic activity">
    <reaction evidence="1">
        <text>S-ubiquitinyl-[E2 ubiquitin-conjugating enzyme]-L-cysteine + [acceptor protein]-L-lysine = [E2 ubiquitin-conjugating enzyme]-L-cysteine + N(6)-ubiquitinyl-[acceptor protein]-L-lysine.</text>
        <dbReference type="EC" id="2.3.2.27"/>
    </reaction>
</comment>
<evidence type="ECO:0000256" key="10">
    <source>
        <dbReference type="ARBA" id="ARBA00022833"/>
    </source>
</evidence>
<evidence type="ECO:0000256" key="2">
    <source>
        <dbReference type="ARBA" id="ARBA00004167"/>
    </source>
</evidence>
<evidence type="ECO:0000256" key="14">
    <source>
        <dbReference type="PROSITE-ProRule" id="PRU00175"/>
    </source>
</evidence>
<evidence type="ECO:0000256" key="8">
    <source>
        <dbReference type="ARBA" id="ARBA00022771"/>
    </source>
</evidence>
<dbReference type="InterPro" id="IPR013083">
    <property type="entry name" value="Znf_RING/FYVE/PHD"/>
</dbReference>
<dbReference type="GO" id="GO:0061630">
    <property type="term" value="F:ubiquitin protein ligase activity"/>
    <property type="evidence" value="ECO:0007669"/>
    <property type="project" value="UniProtKB-EC"/>
</dbReference>
<dbReference type="GO" id="GO:0008270">
    <property type="term" value="F:zinc ion binding"/>
    <property type="evidence" value="ECO:0007669"/>
    <property type="project" value="UniProtKB-KW"/>
</dbReference>
<dbReference type="Proteomes" id="UP000825935">
    <property type="component" value="Chromosome 7"/>
</dbReference>
<evidence type="ECO:0000256" key="13">
    <source>
        <dbReference type="ARBA" id="ARBA00024209"/>
    </source>
</evidence>
<keyword evidence="8 14" id="KW-0863">Zinc-finger</keyword>
<comment type="pathway">
    <text evidence="3">Protein modification; protein ubiquitination.</text>
</comment>
<dbReference type="CDD" id="cd16461">
    <property type="entry name" value="RING-H2_EL5-like"/>
    <property type="match status" value="1"/>
</dbReference>
<keyword evidence="19" id="KW-1185">Reference proteome</keyword>
<comment type="similarity">
    <text evidence="13">Belongs to the RING-type zinc finger family. ATL subfamily.</text>
</comment>
<comment type="subcellular location">
    <subcellularLocation>
        <location evidence="2">Membrane</location>
        <topology evidence="2">Single-pass membrane protein</topology>
    </subcellularLocation>
</comment>
<dbReference type="PROSITE" id="PS50089">
    <property type="entry name" value="ZF_RING_2"/>
    <property type="match status" value="1"/>
</dbReference>
<keyword evidence="9" id="KW-0833">Ubl conjugation pathway</keyword>
<accession>A0A8T2UF84</accession>
<feature type="region of interest" description="Disordered" evidence="15">
    <location>
        <begin position="231"/>
        <end position="251"/>
    </location>
</feature>
<dbReference type="AlphaFoldDB" id="A0A8T2UF84"/>
<dbReference type="InterPro" id="IPR053238">
    <property type="entry name" value="RING-H2_zinc_finger"/>
</dbReference>
<dbReference type="EC" id="2.3.2.27" evidence="4"/>